<sequence>MIPATHAEVEQIYLAAEMAKARSICVTACQTGEGVTSVASALTERYLLAGHQTLLVDLNLFNPAFNEINMLPGAATEKWIEHKETSRLFTGLSIPGEPATLLRYKDPVVLNTQMQTWLQQFDRVIVDTSPLLNINRGNIPAQCVASACEQTILVVMGGVTSSHQLRKAMTLLSAEQISLLGTILNGRDQPPLRLELIRELNRIPLFPARLKQRIIQWLMKSDMLSTYA</sequence>
<keyword evidence="2" id="KW-1185">Reference proteome</keyword>
<dbReference type="Proteomes" id="UP000184608">
    <property type="component" value="Unassembled WGS sequence"/>
</dbReference>
<dbReference type="PANTHER" id="PTHR32309">
    <property type="entry name" value="TYROSINE-PROTEIN KINASE"/>
    <property type="match status" value="1"/>
</dbReference>
<dbReference type="InterPro" id="IPR050445">
    <property type="entry name" value="Bact_polysacc_biosynth/exp"/>
</dbReference>
<name>A0A1M5ZAM2_9VIBR</name>
<dbReference type="SUPFAM" id="SSF52540">
    <property type="entry name" value="P-loop containing nucleoside triphosphate hydrolases"/>
    <property type="match status" value="1"/>
</dbReference>
<organism evidence="1 2">
    <name type="scientific">Vibrio aerogenes CECT 7868</name>
    <dbReference type="NCBI Taxonomy" id="1216006"/>
    <lineage>
        <taxon>Bacteria</taxon>
        <taxon>Pseudomonadati</taxon>
        <taxon>Pseudomonadota</taxon>
        <taxon>Gammaproteobacteria</taxon>
        <taxon>Vibrionales</taxon>
        <taxon>Vibrionaceae</taxon>
        <taxon>Vibrio</taxon>
    </lineage>
</organism>
<dbReference type="InterPro" id="IPR027417">
    <property type="entry name" value="P-loop_NTPase"/>
</dbReference>
<dbReference type="Gene3D" id="3.40.50.300">
    <property type="entry name" value="P-loop containing nucleotide triphosphate hydrolases"/>
    <property type="match status" value="1"/>
</dbReference>
<dbReference type="EC" id="2.7.10.2" evidence="1"/>
<protein>
    <submittedName>
        <fullName evidence="1">Tyrosine-protein kinase YwqD</fullName>
        <ecNumber evidence="1">2.7.10.2</ecNumber>
    </submittedName>
</protein>
<dbReference type="EMBL" id="FQXZ01000026">
    <property type="protein sequence ID" value="SHI21249.1"/>
    <property type="molecule type" value="Genomic_DNA"/>
</dbReference>
<evidence type="ECO:0000313" key="2">
    <source>
        <dbReference type="Proteomes" id="UP000184608"/>
    </source>
</evidence>
<dbReference type="AlphaFoldDB" id="A0A1M5ZAM2"/>
<keyword evidence="1" id="KW-0418">Kinase</keyword>
<keyword evidence="1" id="KW-0808">Transferase</keyword>
<evidence type="ECO:0000313" key="1">
    <source>
        <dbReference type="EMBL" id="SHI21249.1"/>
    </source>
</evidence>
<accession>A0A1M5ZAM2</accession>
<reference evidence="1 2" key="1">
    <citation type="submission" date="2016-11" db="EMBL/GenBank/DDBJ databases">
        <authorList>
            <person name="Jaros S."/>
            <person name="Januszkiewicz K."/>
            <person name="Wedrychowicz H."/>
        </authorList>
    </citation>
    <scope>NUCLEOTIDE SEQUENCE [LARGE SCALE GENOMIC DNA]</scope>
    <source>
        <strain evidence="1 2">CECT 7868</strain>
    </source>
</reference>
<proteinExistence type="predicted"/>
<gene>
    <name evidence="1" type="primary">ywqD</name>
    <name evidence="1" type="ORF">VA7868_02498</name>
</gene>
<dbReference type="GO" id="GO:0004715">
    <property type="term" value="F:non-membrane spanning protein tyrosine kinase activity"/>
    <property type="evidence" value="ECO:0007669"/>
    <property type="project" value="UniProtKB-EC"/>
</dbReference>
<dbReference type="STRING" id="1216006.VA7868_02498"/>
<dbReference type="PANTHER" id="PTHR32309:SF31">
    <property type="entry name" value="CAPSULAR EXOPOLYSACCHARIDE FAMILY"/>
    <property type="match status" value="1"/>
</dbReference>